<dbReference type="EMBL" id="JBHSHC010000142">
    <property type="protein sequence ID" value="MFC4769741.1"/>
    <property type="molecule type" value="Genomic_DNA"/>
</dbReference>
<comment type="caution">
    <text evidence="1">The sequence shown here is derived from an EMBL/GenBank/DDBJ whole genome shotgun (WGS) entry which is preliminary data.</text>
</comment>
<protein>
    <submittedName>
        <fullName evidence="1">Uncharacterized protein</fullName>
    </submittedName>
</protein>
<dbReference type="RefSeq" id="WP_380028594.1">
    <property type="nucleotide sequence ID" value="NZ_JBHSHC010000142.1"/>
</dbReference>
<organism evidence="1 2">
    <name type="scientific">Effusibacillus consociatus</name>
    <dbReference type="NCBI Taxonomy" id="1117041"/>
    <lineage>
        <taxon>Bacteria</taxon>
        <taxon>Bacillati</taxon>
        <taxon>Bacillota</taxon>
        <taxon>Bacilli</taxon>
        <taxon>Bacillales</taxon>
        <taxon>Alicyclobacillaceae</taxon>
        <taxon>Effusibacillus</taxon>
    </lineage>
</organism>
<dbReference type="Proteomes" id="UP001596002">
    <property type="component" value="Unassembled WGS sequence"/>
</dbReference>
<proteinExistence type="predicted"/>
<reference evidence="2" key="1">
    <citation type="journal article" date="2019" name="Int. J. Syst. Evol. Microbiol.">
        <title>The Global Catalogue of Microorganisms (GCM) 10K type strain sequencing project: providing services to taxonomists for standard genome sequencing and annotation.</title>
        <authorList>
            <consortium name="The Broad Institute Genomics Platform"/>
            <consortium name="The Broad Institute Genome Sequencing Center for Infectious Disease"/>
            <person name="Wu L."/>
            <person name="Ma J."/>
        </authorList>
    </citation>
    <scope>NUCLEOTIDE SEQUENCE [LARGE SCALE GENOMIC DNA]</scope>
    <source>
        <strain evidence="2">WYCCWR 12678</strain>
    </source>
</reference>
<accession>A0ABV9Q5H1</accession>
<sequence>MVLYKYDHDALEITEQRNGDDFEFWIKAKNDESLRGLHQVRSFFDHNRIHTDVLFYTHHEHEFQVIVRKDFHIDFLLSLFKHCLLKSLTWE</sequence>
<name>A0ABV9Q5H1_9BACL</name>
<evidence type="ECO:0000313" key="1">
    <source>
        <dbReference type="EMBL" id="MFC4769741.1"/>
    </source>
</evidence>
<gene>
    <name evidence="1" type="ORF">ACFO8Q_20730</name>
</gene>
<evidence type="ECO:0000313" key="2">
    <source>
        <dbReference type="Proteomes" id="UP001596002"/>
    </source>
</evidence>
<keyword evidence="2" id="KW-1185">Reference proteome</keyword>